<dbReference type="Gene3D" id="4.10.410.60">
    <property type="match status" value="1"/>
</dbReference>
<dbReference type="GO" id="GO:0003735">
    <property type="term" value="F:structural constituent of ribosome"/>
    <property type="evidence" value="ECO:0007669"/>
    <property type="project" value="InterPro"/>
</dbReference>
<dbReference type="FunCoup" id="S0EY19">
    <property type="interactions" value="320"/>
</dbReference>
<accession>S0EY19</accession>
<dbReference type="STRING" id="454171.CP488_00263"/>
<keyword evidence="3 4" id="KW-0687">Ribonucleoprotein</keyword>
<dbReference type="InterPro" id="IPR021137">
    <property type="entry name" value="Ribosomal_bL35-like"/>
</dbReference>
<evidence type="ECO:0000256" key="5">
    <source>
        <dbReference type="RuleBase" id="RU000568"/>
    </source>
</evidence>
<dbReference type="InterPro" id="IPR037229">
    <property type="entry name" value="Ribosomal_bL35_sf"/>
</dbReference>
<dbReference type="EMBL" id="HF951689">
    <property type="protein sequence ID" value="CCW34715.1"/>
    <property type="molecule type" value="Genomic_DNA"/>
</dbReference>
<gene>
    <name evidence="4" type="primary">rpmI</name>
    <name evidence="6" type="ORF">CCALI_00892</name>
</gene>
<evidence type="ECO:0000313" key="6">
    <source>
        <dbReference type="EMBL" id="CCW34715.1"/>
    </source>
</evidence>
<dbReference type="AlphaFoldDB" id="S0EY19"/>
<proteinExistence type="inferred from homology"/>
<dbReference type="PRINTS" id="PR00064">
    <property type="entry name" value="RIBOSOMALL35"/>
</dbReference>
<comment type="similarity">
    <text evidence="1 4 5">Belongs to the bacterial ribosomal protein bL35 family.</text>
</comment>
<evidence type="ECO:0000256" key="2">
    <source>
        <dbReference type="ARBA" id="ARBA00022980"/>
    </source>
</evidence>
<evidence type="ECO:0000256" key="3">
    <source>
        <dbReference type="ARBA" id="ARBA00023274"/>
    </source>
</evidence>
<evidence type="ECO:0000313" key="7">
    <source>
        <dbReference type="Proteomes" id="UP000014227"/>
    </source>
</evidence>
<dbReference type="SUPFAM" id="SSF143034">
    <property type="entry name" value="L35p-like"/>
    <property type="match status" value="1"/>
</dbReference>
<keyword evidence="2 4" id="KW-0689">Ribosomal protein</keyword>
<dbReference type="RefSeq" id="WP_016482269.1">
    <property type="nucleotide sequence ID" value="NC_021487.1"/>
</dbReference>
<dbReference type="InParanoid" id="S0EY19"/>
<dbReference type="eggNOG" id="COG0291">
    <property type="taxonomic scope" value="Bacteria"/>
</dbReference>
<organism evidence="6 7">
    <name type="scientific">Chthonomonas calidirosea (strain DSM 23976 / ICMP 18418 / T49)</name>
    <dbReference type="NCBI Taxonomy" id="1303518"/>
    <lineage>
        <taxon>Bacteria</taxon>
        <taxon>Bacillati</taxon>
        <taxon>Armatimonadota</taxon>
        <taxon>Chthonomonadia</taxon>
        <taxon>Chthonomonadales</taxon>
        <taxon>Chthonomonadaceae</taxon>
        <taxon>Chthonomonas</taxon>
    </lineage>
</organism>
<dbReference type="GO" id="GO:0005840">
    <property type="term" value="C:ribosome"/>
    <property type="evidence" value="ECO:0007669"/>
    <property type="project" value="UniProtKB-KW"/>
</dbReference>
<dbReference type="Pfam" id="PF01632">
    <property type="entry name" value="Ribosomal_L35p"/>
    <property type="match status" value="1"/>
</dbReference>
<sequence>MKTKLKSRKTAVKRFTKTASGKLLHGKTGLNHLMRKKDGSRRRALLAGDELYKGDRKRIKRLLGTAL</sequence>
<dbReference type="HOGENOM" id="CLU_169643_1_1_0"/>
<dbReference type="NCBIfam" id="TIGR00001">
    <property type="entry name" value="rpmI_bact"/>
    <property type="match status" value="1"/>
</dbReference>
<dbReference type="KEGG" id="ccz:CCALI_00892"/>
<dbReference type="HAMAP" id="MF_00514">
    <property type="entry name" value="Ribosomal_bL35"/>
    <property type="match status" value="1"/>
</dbReference>
<name>S0EY19_CHTCT</name>
<protein>
    <recommendedName>
        <fullName evidence="4">Large ribosomal subunit protein bL35</fullName>
    </recommendedName>
</protein>
<evidence type="ECO:0000256" key="1">
    <source>
        <dbReference type="ARBA" id="ARBA00006598"/>
    </source>
</evidence>
<reference evidence="7" key="1">
    <citation type="submission" date="2013-03" db="EMBL/GenBank/DDBJ databases">
        <title>Genome sequence of Chthonomonas calidirosea, the first sequenced genome from the Armatimonadetes phylum (formally candidate division OP10).</title>
        <authorList>
            <person name="Lee K.C.Y."/>
            <person name="Morgan X.C."/>
            <person name="Dunfield P.F."/>
            <person name="Tamas I."/>
            <person name="Houghton K.M."/>
            <person name="Vyssotski M."/>
            <person name="Ryan J.L.J."/>
            <person name="Lagutin K."/>
            <person name="McDonald I.R."/>
            <person name="Stott M.B."/>
        </authorList>
    </citation>
    <scope>NUCLEOTIDE SEQUENCE [LARGE SCALE GENOMIC DNA]</scope>
    <source>
        <strain evidence="7">DSM 23976 / ICMP 18418 / T49</strain>
    </source>
</reference>
<dbReference type="GO" id="GO:0006412">
    <property type="term" value="P:translation"/>
    <property type="evidence" value="ECO:0007669"/>
    <property type="project" value="UniProtKB-UniRule"/>
</dbReference>
<dbReference type="PATRIC" id="fig|1303518.3.peg.902"/>
<dbReference type="Proteomes" id="UP000014227">
    <property type="component" value="Chromosome I"/>
</dbReference>
<evidence type="ECO:0000256" key="4">
    <source>
        <dbReference type="HAMAP-Rule" id="MF_00514"/>
    </source>
</evidence>
<dbReference type="InterPro" id="IPR001706">
    <property type="entry name" value="Ribosomal_bL35"/>
</dbReference>
<dbReference type="GO" id="GO:1990904">
    <property type="term" value="C:ribonucleoprotein complex"/>
    <property type="evidence" value="ECO:0007669"/>
    <property type="project" value="UniProtKB-KW"/>
</dbReference>
<keyword evidence="7" id="KW-1185">Reference proteome</keyword>
<dbReference type="OrthoDB" id="9804851at2"/>